<keyword evidence="10" id="KW-0378">Hydrolase</keyword>
<dbReference type="InterPro" id="IPR003583">
    <property type="entry name" value="Hlx-hairpin-Hlx_DNA-bd_motif"/>
</dbReference>
<keyword evidence="4 6" id="KW-0267">Excision nuclease</keyword>
<dbReference type="InterPro" id="IPR001943">
    <property type="entry name" value="UVR_dom"/>
</dbReference>
<feature type="domain" description="UVR" evidence="7">
    <location>
        <begin position="208"/>
        <end position="243"/>
    </location>
</feature>
<dbReference type="SMART" id="SM00465">
    <property type="entry name" value="GIYc"/>
    <property type="match status" value="1"/>
</dbReference>
<keyword evidence="6" id="KW-0742">SOS response</keyword>
<dbReference type="GO" id="GO:0016787">
    <property type="term" value="F:hydrolase activity"/>
    <property type="evidence" value="ECO:0007669"/>
    <property type="project" value="UniProtKB-KW"/>
</dbReference>
<dbReference type="CDD" id="cd10434">
    <property type="entry name" value="GIY-YIG_UvrC_Cho"/>
    <property type="match status" value="1"/>
</dbReference>
<dbReference type="Pfam" id="PF08459">
    <property type="entry name" value="UvrC_RNaseH_dom"/>
    <property type="match status" value="1"/>
</dbReference>
<dbReference type="InterPro" id="IPR036876">
    <property type="entry name" value="UVR_dom_sf"/>
</dbReference>
<evidence type="ECO:0000256" key="2">
    <source>
        <dbReference type="ARBA" id="ARBA00022763"/>
    </source>
</evidence>
<evidence type="ECO:0000313" key="11">
    <source>
        <dbReference type="Proteomes" id="UP001528912"/>
    </source>
</evidence>
<dbReference type="InterPro" id="IPR010994">
    <property type="entry name" value="RuvA_2-like"/>
</dbReference>
<dbReference type="SUPFAM" id="SSF82771">
    <property type="entry name" value="GIY-YIG endonuclease"/>
    <property type="match status" value="1"/>
</dbReference>
<dbReference type="NCBIfam" id="TIGR00194">
    <property type="entry name" value="uvrC"/>
    <property type="match status" value="1"/>
</dbReference>
<keyword evidence="3 6" id="KW-0228">DNA excision</keyword>
<dbReference type="EMBL" id="JAROAV010000024">
    <property type="protein sequence ID" value="MDF8264057.1"/>
    <property type="molecule type" value="Genomic_DNA"/>
</dbReference>
<evidence type="ECO:0000256" key="3">
    <source>
        <dbReference type="ARBA" id="ARBA00022769"/>
    </source>
</evidence>
<accession>A0ABT6C6U7</accession>
<keyword evidence="2 6" id="KW-0227">DNA damage</keyword>
<reference evidence="10 11" key="1">
    <citation type="submission" date="2023-03" db="EMBL/GenBank/DDBJ databases">
        <title>YIM 133296 draft genome.</title>
        <authorList>
            <person name="Xiong L."/>
        </authorList>
    </citation>
    <scope>NUCLEOTIDE SEQUENCE [LARGE SCALE GENOMIC DNA]</scope>
    <source>
        <strain evidence="10 11">YIM 133296</strain>
    </source>
</reference>
<dbReference type="Proteomes" id="UP001528912">
    <property type="component" value="Unassembled WGS sequence"/>
</dbReference>
<comment type="similarity">
    <text evidence="6">Belongs to the UvrC family.</text>
</comment>
<sequence length="663" mass="73829">MADPSTYRPKPGEIPVDPGVYRFRDKDGRVIYVGKAKSLRSRLSSYFQDIAALHPRTRTMVQTGASVEWTVVRNEVEALQLEYSWIKEFDPRFNVKYRDDKSYPYLAVTMGEEFPRAQVMRGAKRKGTRYFGPYAHAWAIRETLDQLLRVFPLRTCSSGVFKRAGQVGRPCLLGYIDKCSAPCVGRVSPEEHRAIAADFCDFMAGSTGRFVKRLEQQMKTASAELEFEQAARLRDDIGALQKALERSAVVLGDATDADVFGISNDELEAAVQVFHVRGGRVRGQRGWVVEIQSEGDVGLPEVMEHLLQQVYGGESPDGVPREVLVPVLPPDPDSVAEWLSTVRGALVDLRVPQRGDKRTLMETVTRNATQSLARHKVARAGDLTARSQALEELQESLGLEQAPLRVECFDVSHVQGTQVVASMVVFEDGLPRKGEYRRFIVRGRLEADGSLRLDDTAAMDEVLTRRFRRYLEERDTSGEVEMDAGESAGGLIDEETGKPKRFAYPPQLVVVDGGRPQVQAARRALDRLGIDDVAVVGLAKRLEEVWLADDEFPVVLPRTSEGLYLLQRVRDEAHRFAITFHRQRRSKAMTTSALDDIPGLGEVRRKALLKEFGSVKKLRNATAEEIAAVKGIGPALARTVHESLSQDTDRTPAVNVTTGEVLD</sequence>
<dbReference type="InterPro" id="IPR050066">
    <property type="entry name" value="UvrABC_protein_C"/>
</dbReference>
<protein>
    <recommendedName>
        <fullName evidence="6">UvrABC system protein C</fullName>
        <shortName evidence="6">Protein UvrC</shortName>
    </recommendedName>
    <alternativeName>
        <fullName evidence="6">Excinuclease ABC subunit C</fullName>
    </alternativeName>
</protein>
<comment type="function">
    <text evidence="6">The UvrABC repair system catalyzes the recognition and processing of DNA lesions. UvrC both incises the 5' and 3' sides of the lesion. The N-terminal half is responsible for the 3' incision and the C-terminal half is responsible for the 5' incision.</text>
</comment>
<dbReference type="Pfam" id="PF01541">
    <property type="entry name" value="GIY-YIG"/>
    <property type="match status" value="1"/>
</dbReference>
<dbReference type="SUPFAM" id="SSF47781">
    <property type="entry name" value="RuvA domain 2-like"/>
    <property type="match status" value="1"/>
</dbReference>
<evidence type="ECO:0000256" key="5">
    <source>
        <dbReference type="ARBA" id="ARBA00023204"/>
    </source>
</evidence>
<evidence type="ECO:0000256" key="6">
    <source>
        <dbReference type="HAMAP-Rule" id="MF_00203"/>
    </source>
</evidence>
<proteinExistence type="inferred from homology"/>
<keyword evidence="5 6" id="KW-0234">DNA repair</keyword>
<comment type="caution">
    <text evidence="10">The sequence shown here is derived from an EMBL/GenBank/DDBJ whole genome shotgun (WGS) entry which is preliminary data.</text>
</comment>
<dbReference type="InterPro" id="IPR038476">
    <property type="entry name" value="UvrC_RNase_H_dom_sf"/>
</dbReference>
<dbReference type="PROSITE" id="PS50151">
    <property type="entry name" value="UVR"/>
    <property type="match status" value="1"/>
</dbReference>
<evidence type="ECO:0000313" key="10">
    <source>
        <dbReference type="EMBL" id="MDF8264057.1"/>
    </source>
</evidence>
<dbReference type="InterPro" id="IPR001162">
    <property type="entry name" value="UvrC_RNase_H_dom"/>
</dbReference>
<dbReference type="PANTHER" id="PTHR30562">
    <property type="entry name" value="UVRC/OXIDOREDUCTASE"/>
    <property type="match status" value="1"/>
</dbReference>
<gene>
    <name evidence="6 10" type="primary">uvrC</name>
    <name evidence="10" type="ORF">P4R38_07385</name>
</gene>
<keyword evidence="11" id="KW-1185">Reference proteome</keyword>
<comment type="subcellular location">
    <subcellularLocation>
        <location evidence="6">Cytoplasm</location>
    </subcellularLocation>
</comment>
<evidence type="ECO:0000256" key="1">
    <source>
        <dbReference type="ARBA" id="ARBA00022490"/>
    </source>
</evidence>
<feature type="domain" description="UvrC family homology region profile" evidence="9">
    <location>
        <begin position="259"/>
        <end position="525"/>
    </location>
</feature>
<name>A0ABT6C6U7_9MICO</name>
<dbReference type="InterPro" id="IPR035901">
    <property type="entry name" value="GIY-YIG_endonuc_sf"/>
</dbReference>
<comment type="subunit">
    <text evidence="6">Interacts with UvrB in an incision complex.</text>
</comment>
<dbReference type="Gene3D" id="3.40.1440.10">
    <property type="entry name" value="GIY-YIG endonuclease"/>
    <property type="match status" value="1"/>
</dbReference>
<dbReference type="Gene3D" id="4.10.860.10">
    <property type="entry name" value="UVR domain"/>
    <property type="match status" value="1"/>
</dbReference>
<dbReference type="SUPFAM" id="SSF46600">
    <property type="entry name" value="C-terminal UvrC-binding domain of UvrB"/>
    <property type="match status" value="1"/>
</dbReference>
<dbReference type="Pfam" id="PF02151">
    <property type="entry name" value="UVR"/>
    <property type="match status" value="1"/>
</dbReference>
<dbReference type="RefSeq" id="WP_275236969.1">
    <property type="nucleotide sequence ID" value="NZ_JARFJC010000012.1"/>
</dbReference>
<dbReference type="PROSITE" id="PS50164">
    <property type="entry name" value="GIY_YIG"/>
    <property type="match status" value="1"/>
</dbReference>
<dbReference type="SMART" id="SM00278">
    <property type="entry name" value="HhH1"/>
    <property type="match status" value="2"/>
</dbReference>
<dbReference type="PANTHER" id="PTHR30562:SF1">
    <property type="entry name" value="UVRABC SYSTEM PROTEIN C"/>
    <property type="match status" value="1"/>
</dbReference>
<dbReference type="Gene3D" id="1.10.150.20">
    <property type="entry name" value="5' to 3' exonuclease, C-terminal subdomain"/>
    <property type="match status" value="1"/>
</dbReference>
<evidence type="ECO:0000259" key="9">
    <source>
        <dbReference type="PROSITE" id="PS50165"/>
    </source>
</evidence>
<dbReference type="HAMAP" id="MF_00203">
    <property type="entry name" value="UvrC"/>
    <property type="match status" value="1"/>
</dbReference>
<dbReference type="InterPro" id="IPR004791">
    <property type="entry name" value="UvrC"/>
</dbReference>
<keyword evidence="1 6" id="KW-0963">Cytoplasm</keyword>
<dbReference type="NCBIfam" id="NF001824">
    <property type="entry name" value="PRK00558.1-5"/>
    <property type="match status" value="1"/>
</dbReference>
<dbReference type="Gene3D" id="3.30.420.340">
    <property type="entry name" value="UvrC, RNAse H endonuclease domain"/>
    <property type="match status" value="1"/>
</dbReference>
<dbReference type="Pfam" id="PF14520">
    <property type="entry name" value="HHH_5"/>
    <property type="match status" value="1"/>
</dbReference>
<feature type="domain" description="GIY-YIG" evidence="8">
    <location>
        <begin position="16"/>
        <end position="95"/>
    </location>
</feature>
<evidence type="ECO:0000259" key="7">
    <source>
        <dbReference type="PROSITE" id="PS50151"/>
    </source>
</evidence>
<evidence type="ECO:0000259" key="8">
    <source>
        <dbReference type="PROSITE" id="PS50164"/>
    </source>
</evidence>
<dbReference type="PROSITE" id="PS50165">
    <property type="entry name" value="UVRC"/>
    <property type="match status" value="1"/>
</dbReference>
<dbReference type="InterPro" id="IPR000305">
    <property type="entry name" value="GIY-YIG_endonuc"/>
</dbReference>
<evidence type="ECO:0000256" key="4">
    <source>
        <dbReference type="ARBA" id="ARBA00022881"/>
    </source>
</evidence>
<dbReference type="InterPro" id="IPR047296">
    <property type="entry name" value="GIY-YIG_UvrC_Cho"/>
</dbReference>
<dbReference type="Pfam" id="PF22920">
    <property type="entry name" value="UvrC_RNaseH"/>
    <property type="match status" value="1"/>
</dbReference>
<organism evidence="10 11">
    <name type="scientific">Luteipulveratus flavus</name>
    <dbReference type="NCBI Taxonomy" id="3031728"/>
    <lineage>
        <taxon>Bacteria</taxon>
        <taxon>Bacillati</taxon>
        <taxon>Actinomycetota</taxon>
        <taxon>Actinomycetes</taxon>
        <taxon>Micrococcales</taxon>
        <taxon>Dermacoccaceae</taxon>
        <taxon>Luteipulveratus</taxon>
    </lineage>
</organism>